<feature type="active site" description="Proton donor/acceptor" evidence="2">
    <location>
        <position position="82"/>
    </location>
</feature>
<dbReference type="InterPro" id="IPR029033">
    <property type="entry name" value="His_PPase_superfam"/>
</dbReference>
<dbReference type="GO" id="GO:0004331">
    <property type="term" value="F:fructose-2,6-bisphosphate 2-phosphatase activity"/>
    <property type="evidence" value="ECO:0007669"/>
    <property type="project" value="TreeGrafter"/>
</dbReference>
<name>A0A6B3VXC1_9BACI</name>
<dbReference type="AlphaFoldDB" id="A0A6B3VXC1"/>
<proteinExistence type="predicted"/>
<feature type="binding site" evidence="3">
    <location>
        <begin position="8"/>
        <end position="15"/>
    </location>
    <ligand>
        <name>substrate</name>
    </ligand>
</feature>
<evidence type="ECO:0000256" key="1">
    <source>
        <dbReference type="ARBA" id="ARBA00022801"/>
    </source>
</evidence>
<dbReference type="Proteomes" id="UP000570010">
    <property type="component" value="Unassembled WGS sequence"/>
</dbReference>
<keyword evidence="1" id="KW-0378">Hydrolase</keyword>
<protein>
    <submittedName>
        <fullName evidence="5">Histidine phosphatase family protein</fullName>
    </submittedName>
</protein>
<reference evidence="4 7" key="2">
    <citation type="submission" date="2020-07" db="EMBL/GenBank/DDBJ databases">
        <authorList>
            <person name="Feng H."/>
        </authorList>
    </citation>
    <scope>NUCLEOTIDE SEQUENCE [LARGE SCALE GENOMIC DNA]</scope>
    <source>
        <strain evidence="7">s-12</strain>
        <strain evidence="4">S-12</strain>
    </source>
</reference>
<comment type="caution">
    <text evidence="5">The sequence shown here is derived from an EMBL/GenBank/DDBJ whole genome shotgun (WGS) entry which is preliminary data.</text>
</comment>
<dbReference type="EMBL" id="JAAIWN010000001">
    <property type="protein sequence ID" value="NEY79994.1"/>
    <property type="molecule type" value="Genomic_DNA"/>
</dbReference>
<dbReference type="SUPFAM" id="SSF53254">
    <property type="entry name" value="Phosphoglycerate mutase-like"/>
    <property type="match status" value="1"/>
</dbReference>
<dbReference type="InterPro" id="IPR013078">
    <property type="entry name" value="His_Pase_superF_clade-1"/>
</dbReference>
<reference evidence="5 6" key="1">
    <citation type="submission" date="2020-02" db="EMBL/GenBank/DDBJ databases">
        <title>Bacillus aquiflavi sp. nov., isolated from yellow water of strong flavor Chinese baijiu in Yibin region of China.</title>
        <authorList>
            <person name="Xie J."/>
        </authorList>
    </citation>
    <scope>NUCLEOTIDE SEQUENCE [LARGE SCALE GENOMIC DNA]</scope>
    <source>
        <strain evidence="5 6">3H-10</strain>
    </source>
</reference>
<dbReference type="GO" id="GO:0043456">
    <property type="term" value="P:regulation of pentose-phosphate shunt"/>
    <property type="evidence" value="ECO:0007669"/>
    <property type="project" value="TreeGrafter"/>
</dbReference>
<dbReference type="EMBL" id="JACEIO010000001">
    <property type="protein sequence ID" value="MBA4535618.1"/>
    <property type="molecule type" value="Genomic_DNA"/>
</dbReference>
<feature type="binding site" evidence="3">
    <location>
        <position position="58"/>
    </location>
    <ligand>
        <name>substrate</name>
    </ligand>
</feature>
<sequence length="192" mass="22769">MTTLALIRHGITEWNEINKLQGHQNIPLSEKGKEQVLALANRLVGEKWDIIYSSDLQRAKETANILAEKMGLQVMIDKRLRERYFGRLEGTIEIDRMAQWGKYWRELHHGIEENEKIELRVAQFFYDIIHPLNEKKIIVISHGITINKMLKIILKDYNEIEIHNTSVSILKKNDHEWFLHLFNCTEHLKKMM</sequence>
<evidence type="ECO:0000256" key="3">
    <source>
        <dbReference type="PIRSR" id="PIRSR613078-2"/>
    </source>
</evidence>
<dbReference type="InterPro" id="IPR051695">
    <property type="entry name" value="Phosphoglycerate_Mutase"/>
</dbReference>
<dbReference type="PANTHER" id="PTHR46517">
    <property type="entry name" value="FRUCTOSE-2,6-BISPHOSPHATASE TIGAR"/>
    <property type="match status" value="1"/>
</dbReference>
<dbReference type="CDD" id="cd07067">
    <property type="entry name" value="HP_PGM_like"/>
    <property type="match status" value="1"/>
</dbReference>
<dbReference type="SMART" id="SM00855">
    <property type="entry name" value="PGAM"/>
    <property type="match status" value="1"/>
</dbReference>
<accession>A0A6B3VXC1</accession>
<organism evidence="5 6">
    <name type="scientific">Bacillus aquiflavi</name>
    <dbReference type="NCBI Taxonomy" id="2672567"/>
    <lineage>
        <taxon>Bacteria</taxon>
        <taxon>Bacillati</taxon>
        <taxon>Bacillota</taxon>
        <taxon>Bacilli</taxon>
        <taxon>Bacillales</taxon>
        <taxon>Bacillaceae</taxon>
        <taxon>Bacillus</taxon>
    </lineage>
</organism>
<evidence type="ECO:0000313" key="6">
    <source>
        <dbReference type="Proteomes" id="UP000472971"/>
    </source>
</evidence>
<keyword evidence="6" id="KW-1185">Reference proteome</keyword>
<dbReference type="Pfam" id="PF00300">
    <property type="entry name" value="His_Phos_1"/>
    <property type="match status" value="1"/>
</dbReference>
<dbReference type="GO" id="GO:0005829">
    <property type="term" value="C:cytosol"/>
    <property type="evidence" value="ECO:0007669"/>
    <property type="project" value="TreeGrafter"/>
</dbReference>
<evidence type="ECO:0000313" key="4">
    <source>
        <dbReference type="EMBL" id="MBA4535618.1"/>
    </source>
</evidence>
<gene>
    <name evidence="5" type="ORF">G4D64_00350</name>
    <name evidence="4" type="ORF">H1Z61_00350</name>
</gene>
<dbReference type="RefSeq" id="WP_163238922.1">
    <property type="nucleotide sequence ID" value="NZ_CP082780.1"/>
</dbReference>
<dbReference type="Gene3D" id="3.40.50.1240">
    <property type="entry name" value="Phosphoglycerate mutase-like"/>
    <property type="match status" value="1"/>
</dbReference>
<evidence type="ECO:0000313" key="7">
    <source>
        <dbReference type="Proteomes" id="UP000570010"/>
    </source>
</evidence>
<evidence type="ECO:0000313" key="5">
    <source>
        <dbReference type="EMBL" id="NEY79994.1"/>
    </source>
</evidence>
<evidence type="ECO:0000256" key="2">
    <source>
        <dbReference type="PIRSR" id="PIRSR613078-1"/>
    </source>
</evidence>
<feature type="active site" description="Tele-phosphohistidine intermediate" evidence="2">
    <location>
        <position position="9"/>
    </location>
</feature>
<dbReference type="PANTHER" id="PTHR46517:SF1">
    <property type="entry name" value="FRUCTOSE-2,6-BISPHOSPHATASE TIGAR"/>
    <property type="match status" value="1"/>
</dbReference>
<dbReference type="GO" id="GO:0045820">
    <property type="term" value="P:negative regulation of glycolytic process"/>
    <property type="evidence" value="ECO:0007669"/>
    <property type="project" value="TreeGrafter"/>
</dbReference>
<dbReference type="Proteomes" id="UP000472971">
    <property type="component" value="Unassembled WGS sequence"/>
</dbReference>